<sequence length="220" mass="23289">MSAPARGRDDVTPGADVVVARALAAPPRLGRVRLVCVDGPAGSGKTTTAARVAALVGETGARVAVVHLDDLYDGWGGLEGTLWPRLSAQVLEPLRRGLPGRFQRYDWSAGAFTDWVDVPVPDVLVVEGCGSARRAVDGLVSVRVWVCAPDDVRLARGLARDGEAARAHWTAWMADERAHFERERTRERADVRLDGDGRAVGPAPDVPAPDVPAPGPTGLA</sequence>
<evidence type="ECO:0000256" key="1">
    <source>
        <dbReference type="SAM" id="MobiDB-lite"/>
    </source>
</evidence>
<keyword evidence="2" id="KW-0418">Kinase</keyword>
<dbReference type="Gene3D" id="3.40.50.300">
    <property type="entry name" value="P-loop containing nucleotide triphosphate hydrolases"/>
    <property type="match status" value="1"/>
</dbReference>
<name>A0ABX8DBU5_9CELL</name>
<evidence type="ECO:0000313" key="2">
    <source>
        <dbReference type="EMBL" id="QVI64181.1"/>
    </source>
</evidence>
<proteinExistence type="predicted"/>
<accession>A0ABX8DBU5</accession>
<feature type="region of interest" description="Disordered" evidence="1">
    <location>
        <begin position="184"/>
        <end position="220"/>
    </location>
</feature>
<feature type="compositionally biased region" description="Basic and acidic residues" evidence="1">
    <location>
        <begin position="184"/>
        <end position="197"/>
    </location>
</feature>
<feature type="compositionally biased region" description="Pro residues" evidence="1">
    <location>
        <begin position="204"/>
        <end position="220"/>
    </location>
</feature>
<dbReference type="Proteomes" id="UP000677804">
    <property type="component" value="Chromosome"/>
</dbReference>
<keyword evidence="2" id="KW-0808">Transferase</keyword>
<dbReference type="InterPro" id="IPR027417">
    <property type="entry name" value="P-loop_NTPase"/>
</dbReference>
<reference evidence="2 3" key="1">
    <citation type="submission" date="2021-05" db="EMBL/GenBank/DDBJ databases">
        <title>Novel species in genus Cellulomonas.</title>
        <authorList>
            <person name="Zhang G."/>
        </authorList>
    </citation>
    <scope>NUCLEOTIDE SEQUENCE [LARGE SCALE GENOMIC DNA]</scope>
    <source>
        <strain evidence="3">zg-ZUI222</strain>
    </source>
</reference>
<protein>
    <submittedName>
        <fullName evidence="2">Uridine kinase</fullName>
    </submittedName>
</protein>
<dbReference type="GO" id="GO:0016301">
    <property type="term" value="F:kinase activity"/>
    <property type="evidence" value="ECO:0007669"/>
    <property type="project" value="UniProtKB-KW"/>
</dbReference>
<dbReference type="SUPFAM" id="SSF52540">
    <property type="entry name" value="P-loop containing nucleoside triphosphate hydrolases"/>
    <property type="match status" value="1"/>
</dbReference>
<dbReference type="EMBL" id="CP074405">
    <property type="protein sequence ID" value="QVI64181.1"/>
    <property type="molecule type" value="Genomic_DNA"/>
</dbReference>
<keyword evidence="3" id="KW-1185">Reference proteome</keyword>
<evidence type="ECO:0000313" key="3">
    <source>
        <dbReference type="Proteomes" id="UP000677804"/>
    </source>
</evidence>
<gene>
    <name evidence="2" type="ORF">KG103_08290</name>
</gene>
<organism evidence="2 3">
    <name type="scientific">Cellulomonas wangleii</name>
    <dbReference type="NCBI Taxonomy" id="2816956"/>
    <lineage>
        <taxon>Bacteria</taxon>
        <taxon>Bacillati</taxon>
        <taxon>Actinomycetota</taxon>
        <taxon>Actinomycetes</taxon>
        <taxon>Micrococcales</taxon>
        <taxon>Cellulomonadaceae</taxon>
        <taxon>Cellulomonas</taxon>
    </lineage>
</organism>